<organism evidence="5 6">
    <name type="scientific">Rehmannia glutinosa</name>
    <name type="common">Chinese foxglove</name>
    <dbReference type="NCBI Taxonomy" id="99300"/>
    <lineage>
        <taxon>Eukaryota</taxon>
        <taxon>Viridiplantae</taxon>
        <taxon>Streptophyta</taxon>
        <taxon>Embryophyta</taxon>
        <taxon>Tracheophyta</taxon>
        <taxon>Spermatophyta</taxon>
        <taxon>Magnoliopsida</taxon>
        <taxon>eudicotyledons</taxon>
        <taxon>Gunneridae</taxon>
        <taxon>Pentapetalae</taxon>
        <taxon>asterids</taxon>
        <taxon>lamiids</taxon>
        <taxon>Lamiales</taxon>
        <taxon>Orobanchaceae</taxon>
        <taxon>Rehmannieae</taxon>
        <taxon>Rehmannia</taxon>
    </lineage>
</organism>
<dbReference type="InterPro" id="IPR018073">
    <property type="entry name" value="Prot_inh_cystat_CS"/>
</dbReference>
<dbReference type="PROSITE" id="PS00287">
    <property type="entry name" value="CYSTATIN"/>
    <property type="match status" value="1"/>
</dbReference>
<evidence type="ECO:0000259" key="4">
    <source>
        <dbReference type="SMART" id="SM00043"/>
    </source>
</evidence>
<name>A0ABR0UQ52_REHGL</name>
<evidence type="ECO:0000256" key="3">
    <source>
        <dbReference type="SAM" id="SignalP"/>
    </source>
</evidence>
<dbReference type="PANTHER" id="PTHR47364">
    <property type="entry name" value="CYSTEINE PROTEINASE INHIBITOR 5"/>
    <property type="match status" value="1"/>
</dbReference>
<keyword evidence="6" id="KW-1185">Reference proteome</keyword>
<evidence type="ECO:0000313" key="5">
    <source>
        <dbReference type="EMBL" id="KAK6124302.1"/>
    </source>
</evidence>
<feature type="signal peptide" evidence="3">
    <location>
        <begin position="1"/>
        <end position="22"/>
    </location>
</feature>
<protein>
    <recommendedName>
        <fullName evidence="4">Cystatin domain-containing protein</fullName>
    </recommendedName>
</protein>
<keyword evidence="2" id="KW-0789">Thiol protease inhibitor</keyword>
<dbReference type="Proteomes" id="UP001318860">
    <property type="component" value="Unassembled WGS sequence"/>
</dbReference>
<dbReference type="InterPro" id="IPR046350">
    <property type="entry name" value="Cystatin_sf"/>
</dbReference>
<dbReference type="Pfam" id="PF16845">
    <property type="entry name" value="SQAPI"/>
    <property type="match status" value="1"/>
</dbReference>
<gene>
    <name evidence="5" type="ORF">DH2020_041959</name>
</gene>
<feature type="domain" description="Cystatin" evidence="4">
    <location>
        <begin position="29"/>
        <end position="126"/>
    </location>
</feature>
<proteinExistence type="predicted"/>
<dbReference type="SUPFAM" id="SSF54403">
    <property type="entry name" value="Cystatin/monellin"/>
    <property type="match status" value="1"/>
</dbReference>
<reference evidence="5 6" key="1">
    <citation type="journal article" date="2021" name="Comput. Struct. Biotechnol. J.">
        <title>De novo genome assembly of the potent medicinal plant Rehmannia glutinosa using nanopore technology.</title>
        <authorList>
            <person name="Ma L."/>
            <person name="Dong C."/>
            <person name="Song C."/>
            <person name="Wang X."/>
            <person name="Zheng X."/>
            <person name="Niu Y."/>
            <person name="Chen S."/>
            <person name="Feng W."/>
        </authorList>
    </citation>
    <scope>NUCLEOTIDE SEQUENCE [LARGE SCALE GENOMIC DNA]</scope>
    <source>
        <strain evidence="5">DH-2019</strain>
    </source>
</reference>
<dbReference type="SMART" id="SM00043">
    <property type="entry name" value="CY"/>
    <property type="match status" value="1"/>
</dbReference>
<accession>A0ABR0UQ52</accession>
<keyword evidence="3" id="KW-0732">Signal</keyword>
<dbReference type="PANTHER" id="PTHR47364:SF2">
    <property type="entry name" value="CYSTEINE PROTEINASE INHIBITOR 5"/>
    <property type="match status" value="1"/>
</dbReference>
<dbReference type="CDD" id="cd00042">
    <property type="entry name" value="CY"/>
    <property type="match status" value="1"/>
</dbReference>
<keyword evidence="1" id="KW-0646">Protease inhibitor</keyword>
<sequence>MAPFLFIFLSILVVLTPNEASAYTRRELYVPGGWWPIDNPKDPEVVDVAKFAVAEHNKEANTTLSFVTVVKGEQQVVAGTNYRLDISAKDGGAADSPKNYRAAVFSPLFKKPWQNRYKVLIEMIIEDSGFKKQKILLIEEFPKLHTIVKRDGALQLA</sequence>
<dbReference type="EMBL" id="JABTTQ020002410">
    <property type="protein sequence ID" value="KAK6124302.1"/>
    <property type="molecule type" value="Genomic_DNA"/>
</dbReference>
<dbReference type="Gene3D" id="3.10.450.10">
    <property type="match status" value="1"/>
</dbReference>
<feature type="chain" id="PRO_5046261945" description="Cystatin domain-containing protein" evidence="3">
    <location>
        <begin position="23"/>
        <end position="157"/>
    </location>
</feature>
<evidence type="ECO:0000313" key="6">
    <source>
        <dbReference type="Proteomes" id="UP001318860"/>
    </source>
</evidence>
<dbReference type="InterPro" id="IPR000010">
    <property type="entry name" value="Cystatin_dom"/>
</dbReference>
<comment type="caution">
    <text evidence="5">The sequence shown here is derived from an EMBL/GenBank/DDBJ whole genome shotgun (WGS) entry which is preliminary data.</text>
</comment>
<evidence type="ECO:0000256" key="1">
    <source>
        <dbReference type="ARBA" id="ARBA00022690"/>
    </source>
</evidence>
<evidence type="ECO:0000256" key="2">
    <source>
        <dbReference type="ARBA" id="ARBA00022704"/>
    </source>
</evidence>